<name>A0AAT9GTN1_9CREN</name>
<reference evidence="2" key="1">
    <citation type="submission" date="2024-03" db="EMBL/GenBank/DDBJ databases">
        <title>Complete genome sequence of Sulfurisphaera javensis strain KD-1.</title>
        <authorList>
            <person name="Sakai H."/>
            <person name="Nur N."/>
            <person name="Suwanto A."/>
            <person name="Kurosawa N."/>
        </authorList>
    </citation>
    <scope>NUCLEOTIDE SEQUENCE</scope>
    <source>
        <strain evidence="2">KD-1</strain>
    </source>
</reference>
<proteinExistence type="predicted"/>
<dbReference type="SUPFAM" id="SSF52540">
    <property type="entry name" value="P-loop containing nucleoside triphosphate hydrolases"/>
    <property type="match status" value="1"/>
</dbReference>
<sequence>MEVEEIRRIILDQEALLKDKLEREKIIEREYKYSISHNTAYLITGPRRAGKSIFAIQLARGKEYLRVDFDDERLYGIKANELNKILEAGYQIKKKIDVIILDEIQNVEGWELFVSRIRENYPVIVTGSNARLMSEEMATYLTGRHLDFQVFPFSFREYLKYKDVKIEETTRGIAKLKDELRNYLQQGGFPETFKFNVREYLTNLYSD</sequence>
<accession>A0AAT9GTN1</accession>
<dbReference type="KEGG" id="sjv:SJAV_21750"/>
<evidence type="ECO:0000313" key="2">
    <source>
        <dbReference type="EMBL" id="BFH74231.1"/>
    </source>
</evidence>
<feature type="domain" description="AAA" evidence="1">
    <location>
        <begin position="38"/>
        <end position="159"/>
    </location>
</feature>
<dbReference type="EMBL" id="AP031322">
    <property type="protein sequence ID" value="BFH74231.1"/>
    <property type="molecule type" value="Genomic_DNA"/>
</dbReference>
<dbReference type="PANTHER" id="PTHR33295">
    <property type="entry name" value="ATPASE"/>
    <property type="match status" value="1"/>
</dbReference>
<protein>
    <recommendedName>
        <fullName evidence="1">AAA domain-containing protein</fullName>
    </recommendedName>
</protein>
<dbReference type="RefSeq" id="WP_369609760.1">
    <property type="nucleotide sequence ID" value="NZ_AP031322.1"/>
</dbReference>
<dbReference type="AlphaFoldDB" id="A0AAT9GTN1"/>
<dbReference type="Pfam" id="PF13173">
    <property type="entry name" value="AAA_14"/>
    <property type="match status" value="1"/>
</dbReference>
<organism evidence="2">
    <name type="scientific">Sulfurisphaera javensis</name>
    <dbReference type="NCBI Taxonomy" id="2049879"/>
    <lineage>
        <taxon>Archaea</taxon>
        <taxon>Thermoproteota</taxon>
        <taxon>Thermoprotei</taxon>
        <taxon>Sulfolobales</taxon>
        <taxon>Sulfolobaceae</taxon>
        <taxon>Sulfurisphaera</taxon>
    </lineage>
</organism>
<dbReference type="PANTHER" id="PTHR33295:SF19">
    <property type="entry name" value="ARCHAEAL ATPASE"/>
    <property type="match status" value="1"/>
</dbReference>
<dbReference type="InterPro" id="IPR041682">
    <property type="entry name" value="AAA_14"/>
</dbReference>
<dbReference type="InterPro" id="IPR027417">
    <property type="entry name" value="P-loop_NTPase"/>
</dbReference>
<dbReference type="GeneID" id="92355127"/>
<evidence type="ECO:0000259" key="1">
    <source>
        <dbReference type="Pfam" id="PF13173"/>
    </source>
</evidence>
<gene>
    <name evidence="2" type="ORF">SJAV_21750</name>
</gene>